<dbReference type="InterPro" id="IPR003847">
    <property type="entry name" value="Put_antitoxin"/>
</dbReference>
<dbReference type="Pfam" id="PF02697">
    <property type="entry name" value="VAPB_antitox"/>
    <property type="match status" value="1"/>
</dbReference>
<dbReference type="Proteomes" id="UP000247586">
    <property type="component" value="Chromosome"/>
</dbReference>
<organism evidence="3 4">
    <name type="scientific">Metallosphaera hakonensis JCM 8857 = DSM 7519</name>
    <dbReference type="NCBI Taxonomy" id="1293036"/>
    <lineage>
        <taxon>Archaea</taxon>
        <taxon>Thermoproteota</taxon>
        <taxon>Thermoprotei</taxon>
        <taxon>Sulfolobales</taxon>
        <taxon>Sulfolobaceae</taxon>
        <taxon>Metallosphaera</taxon>
    </lineage>
</organism>
<dbReference type="HAMAP" id="MF_00794">
    <property type="entry name" value="UPF0330"/>
    <property type="match status" value="1"/>
</dbReference>
<dbReference type="GeneID" id="36833846"/>
<reference evidence="3 4" key="1">
    <citation type="submission" date="2018-05" db="EMBL/GenBank/DDBJ databases">
        <title>Complete Genome Sequences of Extremely Thermoacidophilic, Metal-Mobilizing Type-Strain Members of the Archaeal Family Sulfolobaceae: Acidianus brierleyi DSM-1651T, Acidianus sulfidivorans DSM-18786T, Metallosphaera hakonensis DSM-7519T, and Metallosphaera prunae DSM-10039T.</title>
        <authorList>
            <person name="Counts J.A."/>
            <person name="Kelly R.M."/>
        </authorList>
    </citation>
    <scope>NUCLEOTIDE SEQUENCE [LARGE SCALE GENOMIC DNA]</scope>
    <source>
        <strain evidence="3 4">HO1-1</strain>
    </source>
</reference>
<proteinExistence type="inferred from homology"/>
<dbReference type="AlphaFoldDB" id="A0A2U9IR58"/>
<dbReference type="EMBL" id="CP029287">
    <property type="protein sequence ID" value="AWR98495.1"/>
    <property type="molecule type" value="Genomic_DNA"/>
</dbReference>
<reference evidence="4" key="3">
    <citation type="submission" date="2020-03" db="EMBL/GenBank/DDBJ databases">
        <title>Sequencing and Assembly of Multiple Reported Metal-Biooxidizing Members of the Extremely Thermoacidophilic Archaeal Family Sulfolobaceae.</title>
        <authorList>
            <person name="Counts J.A."/>
            <person name="Kelly R.M."/>
        </authorList>
    </citation>
    <scope>NUCLEOTIDE SEQUENCE [LARGE SCALE GENOMIC DNA]</scope>
    <source>
        <strain evidence="4">HO1-1</strain>
    </source>
</reference>
<gene>
    <name evidence="3" type="ORF">DFR87_00850</name>
</gene>
<dbReference type="NCBIfam" id="NF010251">
    <property type="entry name" value="PRK13696.1-3"/>
    <property type="match status" value="1"/>
</dbReference>
<dbReference type="STRING" id="1293036.GCA_001315825_02719"/>
<protein>
    <recommendedName>
        <fullName evidence="2">Putative antitoxin DFR87_00850</fullName>
    </recommendedName>
</protein>
<keyword evidence="1" id="KW-1277">Toxin-antitoxin system</keyword>
<name>A0A2U9IR58_9CREN</name>
<comment type="similarity">
    <text evidence="2">Belongs to the UPF0330 family.</text>
</comment>
<evidence type="ECO:0000313" key="3">
    <source>
        <dbReference type="EMBL" id="AWR98495.1"/>
    </source>
</evidence>
<dbReference type="OrthoDB" id="231302at2157"/>
<evidence type="ECO:0000256" key="2">
    <source>
        <dbReference type="HAMAP-Rule" id="MF_00794"/>
    </source>
</evidence>
<reference evidence="4" key="2">
    <citation type="submission" date="2020-03" db="EMBL/GenBank/DDBJ databases">
        <title>Complete Genome Sequences of Extremely Thermoacidophilic, Metal-Mobilizing Type-Strain Members of the Archaeal Family Sulfolobaceae: Acidianus brierleyi DSM-1651T, Acidianus sulfidivorans DSM-18786T, Metallosphaera hakonensis DSM-7519T, and Metallosphaera prunae DSM-10039T.</title>
        <authorList>
            <person name="Counts J.A."/>
            <person name="Kelly R.M."/>
        </authorList>
    </citation>
    <scope>NUCLEOTIDE SEQUENCE [LARGE SCALE GENOMIC DNA]</scope>
    <source>
        <strain evidence="4">HO1-1</strain>
    </source>
</reference>
<dbReference type="KEGG" id="mhk:DFR87_00850"/>
<evidence type="ECO:0000313" key="4">
    <source>
        <dbReference type="Proteomes" id="UP000247586"/>
    </source>
</evidence>
<accession>A0A2U9IR58</accession>
<keyword evidence="4" id="KW-1185">Reference proteome</keyword>
<comment type="function">
    <text evidence="2">Possibly the antitoxin component of a toxin-antitoxin (TA) module.</text>
</comment>
<evidence type="ECO:0000256" key="1">
    <source>
        <dbReference type="ARBA" id="ARBA00022649"/>
    </source>
</evidence>
<sequence>MYISCMKTIMIRDDVYKKLLEIKGDKSFSQTIEELIDESLSIRKRKIEKYFGVLNEAEAEELSKEIKEMRKRNDEDLTRELSGN</sequence>
<dbReference type="RefSeq" id="WP_110368713.1">
    <property type="nucleotide sequence ID" value="NZ_CP029287.2"/>
</dbReference>